<dbReference type="EMBL" id="JAMQON010000002">
    <property type="protein sequence ID" value="MDS0259892.1"/>
    <property type="molecule type" value="Genomic_DNA"/>
</dbReference>
<keyword evidence="3" id="KW-1185">Reference proteome</keyword>
<organism evidence="2 3">
    <name type="scientific">Haloarcula saliterrae</name>
    <dbReference type="NCBI Taxonomy" id="2950534"/>
    <lineage>
        <taxon>Archaea</taxon>
        <taxon>Methanobacteriati</taxon>
        <taxon>Methanobacteriota</taxon>
        <taxon>Stenosarchaea group</taxon>
        <taxon>Halobacteria</taxon>
        <taxon>Halobacteriales</taxon>
        <taxon>Haloarculaceae</taxon>
        <taxon>Haloarcula</taxon>
    </lineage>
</organism>
<evidence type="ECO:0000256" key="1">
    <source>
        <dbReference type="SAM" id="MobiDB-lite"/>
    </source>
</evidence>
<sequence length="142" mass="15684">MTVKRDVTVDPGTAWMETGIPDLSESGGAIEYIVRAETPFDVYFFSDEADFRKYDAYIKGDDPDETPPGNDEFSQAAVPKEGSGMYEAATDDGGGRQSVGASGPYYFAVDHSNYRMENRVEAFDDPLTAFVDLEVVRKRSLL</sequence>
<accession>A0ABU2FCA2</accession>
<dbReference type="RefSeq" id="WP_310919543.1">
    <property type="nucleotide sequence ID" value="NZ_JAMQON010000002.1"/>
</dbReference>
<feature type="region of interest" description="Disordered" evidence="1">
    <location>
        <begin position="59"/>
        <end position="97"/>
    </location>
</feature>
<reference evidence="2 3" key="1">
    <citation type="submission" date="2022-06" db="EMBL/GenBank/DDBJ databases">
        <title>Haloarcula sp. a new haloarchaeum isolate from saline soil.</title>
        <authorList>
            <person name="Strakova D."/>
            <person name="Galisteo C."/>
            <person name="Sanchez-Porro C."/>
            <person name="Ventosa A."/>
        </authorList>
    </citation>
    <scope>NUCLEOTIDE SEQUENCE [LARGE SCALE GENOMIC DNA]</scope>
    <source>
        <strain evidence="2 3">S1CR25-12</strain>
    </source>
</reference>
<comment type="caution">
    <text evidence="2">The sequence shown here is derived from an EMBL/GenBank/DDBJ whole genome shotgun (WGS) entry which is preliminary data.</text>
</comment>
<dbReference type="Proteomes" id="UP001259659">
    <property type="component" value="Unassembled WGS sequence"/>
</dbReference>
<evidence type="ECO:0000313" key="3">
    <source>
        <dbReference type="Proteomes" id="UP001259659"/>
    </source>
</evidence>
<gene>
    <name evidence="2" type="ORF">NDI56_10855</name>
</gene>
<protein>
    <submittedName>
        <fullName evidence="2">Uncharacterized protein</fullName>
    </submittedName>
</protein>
<proteinExistence type="predicted"/>
<name>A0ABU2FCA2_9EURY</name>
<evidence type="ECO:0000313" key="2">
    <source>
        <dbReference type="EMBL" id="MDS0259892.1"/>
    </source>
</evidence>